<keyword evidence="7 16" id="KW-0863">Zinc-finger</keyword>
<keyword evidence="12 16" id="KW-0804">Transcription</keyword>
<keyword evidence="15 16" id="KW-1119">Modulation of host cell apoptosis by virus</keyword>
<dbReference type="GO" id="GO:0052150">
    <property type="term" value="P:symbiont-mediated perturbation of host apoptosis"/>
    <property type="evidence" value="ECO:0007669"/>
    <property type="project" value="UniProtKB-KW"/>
</dbReference>
<dbReference type="GO" id="GO:0003677">
    <property type="term" value="F:DNA binding"/>
    <property type="evidence" value="ECO:0007669"/>
    <property type="project" value="UniProtKB-UniRule"/>
</dbReference>
<evidence type="ECO:0000256" key="7">
    <source>
        <dbReference type="ARBA" id="ARBA00022771"/>
    </source>
</evidence>
<keyword evidence="13 16" id="KW-1035">Host cytoplasm</keyword>
<organism evidence="18 19">
    <name type="scientific">human papillomavirus 114</name>
    <dbReference type="NCBI Taxonomy" id="735496"/>
    <lineage>
        <taxon>Viruses</taxon>
        <taxon>Monodnaviria</taxon>
        <taxon>Shotokuvirae</taxon>
        <taxon>Cossaviricota</taxon>
        <taxon>Papovaviricetes</taxon>
        <taxon>Zurhausenvirales</taxon>
        <taxon>Papillomaviridae</taxon>
        <taxon>Firstpapillomavirinae</taxon>
        <taxon>Alphapapillomavirus</taxon>
        <taxon>Alphapapillomavirus 3</taxon>
    </lineage>
</organism>
<evidence type="ECO:0000256" key="3">
    <source>
        <dbReference type="ARBA" id="ARBA00022562"/>
    </source>
</evidence>
<comment type="subcellular location">
    <subcellularLocation>
        <location evidence="16 17">Host cytoplasm</location>
    </subcellularLocation>
    <subcellularLocation>
        <location evidence="16 17">Host nucleus</location>
    </subcellularLocation>
</comment>
<evidence type="ECO:0000256" key="12">
    <source>
        <dbReference type="ARBA" id="ARBA00023163"/>
    </source>
</evidence>
<evidence type="ECO:0000256" key="11">
    <source>
        <dbReference type="ARBA" id="ARBA00023159"/>
    </source>
</evidence>
<dbReference type="GO" id="GO:0042025">
    <property type="term" value="C:host cell nucleus"/>
    <property type="evidence" value="ECO:0007669"/>
    <property type="project" value="UniProtKB-SubCell"/>
</dbReference>
<comment type="caution">
    <text evidence="16">Lacks conserved residue(s) required for the propagation of feature annotation.</text>
</comment>
<evidence type="ECO:0000256" key="2">
    <source>
        <dbReference type="ARBA" id="ARBA00022518"/>
    </source>
</evidence>
<keyword evidence="3 16" id="KW-1048">Host nucleus</keyword>
<evidence type="ECO:0000256" key="9">
    <source>
        <dbReference type="ARBA" id="ARBA00023015"/>
    </source>
</evidence>
<evidence type="ECO:0000256" key="15">
    <source>
        <dbReference type="ARBA" id="ARBA00023323"/>
    </source>
</evidence>
<evidence type="ECO:0000256" key="5">
    <source>
        <dbReference type="ARBA" id="ARBA00022632"/>
    </source>
</evidence>
<comment type="function">
    <text evidence="16">Plays a major role in the induction and maintenance of cellular transformation. E6 associates with host UBE3A/E6-AP ubiquitin-protein ligase and modulates its activity. Sequesters tumor suppressor TP53 in the host cytoplasm and modulates its activity by interacting with host EP300 that results in the reduction of TP53 acetylation and activation. In turn, apoptosis induced by DNA damage is inhibited. E6 protects also host keratinocytes from apoptosis by mediating the degradation of host BAK1. May also inhibit host immune response.</text>
</comment>
<feature type="zinc finger region" evidence="16">
    <location>
        <begin position="29"/>
        <end position="65"/>
    </location>
</feature>
<evidence type="ECO:0000256" key="8">
    <source>
        <dbReference type="ARBA" id="ARBA00022833"/>
    </source>
</evidence>
<protein>
    <recommendedName>
        <fullName evidence="16 17">Protein E6</fullName>
    </recommendedName>
</protein>
<dbReference type="InterPro" id="IPR038575">
    <property type="entry name" value="E6_sf"/>
</dbReference>
<dbReference type="InterPro" id="IPR001334">
    <property type="entry name" value="E6"/>
</dbReference>
<keyword evidence="5 16" id="KW-1090">Inhibition of host innate immune response by virus</keyword>
<evidence type="ECO:0000256" key="4">
    <source>
        <dbReference type="ARBA" id="ARBA00022581"/>
    </source>
</evidence>
<dbReference type="SUPFAM" id="SSF161229">
    <property type="entry name" value="E6 C-terminal domain-like"/>
    <property type="match status" value="2"/>
</dbReference>
<dbReference type="Gene3D" id="3.30.240.40">
    <property type="entry name" value="E6 early regulatory protein"/>
    <property type="match status" value="2"/>
</dbReference>
<evidence type="ECO:0000256" key="16">
    <source>
        <dbReference type="HAMAP-Rule" id="MF_04006"/>
    </source>
</evidence>
<accession>D3VWB6</accession>
<reference evidence="18 19" key="1">
    <citation type="journal article" date="2010" name="Virology">
        <title>Three novel papillomaviruses (HPV109, HPV112 and HPV114) and their presence in cutaneous and mucosal samples.</title>
        <authorList>
            <person name="Ekstrom J."/>
            <person name="Forslund O."/>
            <person name="Dillner J."/>
        </authorList>
    </citation>
    <scope>NUCLEOTIDE SEQUENCE [LARGE SCALE GENOMIC DNA]</scope>
</reference>
<gene>
    <name evidence="16 18" type="primary">E6</name>
</gene>
<dbReference type="Proteomes" id="UP000096870">
    <property type="component" value="Genome"/>
</dbReference>
<evidence type="ECO:0000313" key="19">
    <source>
        <dbReference type="Proteomes" id="UP000096870"/>
    </source>
</evidence>
<evidence type="ECO:0000256" key="6">
    <source>
        <dbReference type="ARBA" id="ARBA00022723"/>
    </source>
</evidence>
<dbReference type="HAMAP" id="MF_04006">
    <property type="entry name" value="HPV_E6"/>
    <property type="match status" value="1"/>
</dbReference>
<dbReference type="GO" id="GO:0039648">
    <property type="term" value="P:symbiont-mediated perturbation of host ubiquitin-like protein modification"/>
    <property type="evidence" value="ECO:0007669"/>
    <property type="project" value="UniProtKB-UniRule"/>
</dbReference>
<dbReference type="GO" id="GO:0008270">
    <property type="term" value="F:zinc ion binding"/>
    <property type="evidence" value="ECO:0007669"/>
    <property type="project" value="UniProtKB-KW"/>
</dbReference>
<feature type="zinc finger region" evidence="16">
    <location>
        <begin position="102"/>
        <end position="138"/>
    </location>
</feature>
<name>D3VWB6_9PAPI</name>
<evidence type="ECO:0000313" key="18">
    <source>
        <dbReference type="EMBL" id="ADD14045.1"/>
    </source>
</evidence>
<keyword evidence="11 16" id="KW-0010">Activator</keyword>
<keyword evidence="14 16" id="KW-0899">Viral immunoevasion</keyword>
<evidence type="ECO:0000256" key="14">
    <source>
        <dbReference type="ARBA" id="ARBA00023280"/>
    </source>
</evidence>
<keyword evidence="6 16" id="KW-0479">Metal-binding</keyword>
<dbReference type="GO" id="GO:0030430">
    <property type="term" value="C:host cell cytoplasm"/>
    <property type="evidence" value="ECO:0007669"/>
    <property type="project" value="UniProtKB-SubCell"/>
</dbReference>
<comment type="subunit">
    <text evidence="16">Forms homodimers. Interacts with ubiquitin-protein ligase UBE3A/E6-AP; this interaction stimulates UBE3A ubiquitin activity. Interacts with host TP53 and EP300; this interaction inhibits TP53 activity.</text>
</comment>
<keyword evidence="8 16" id="KW-0862">Zinc</keyword>
<comment type="miscellaneous">
    <text evidence="16">Belongs to the low risk human alphapapillomavirus family. The cancer-causing human papillomavirus E6 protein has a unique carboxy terminal PDZ domain containing substrate but low risk E6s do not possess this domain.</text>
</comment>
<dbReference type="GO" id="GO:0052170">
    <property type="term" value="P:symbiont-mediated suppression of host innate immune response"/>
    <property type="evidence" value="ECO:0007669"/>
    <property type="project" value="UniProtKB-KW"/>
</dbReference>
<dbReference type="GO" id="GO:0006351">
    <property type="term" value="P:DNA-templated transcription"/>
    <property type="evidence" value="ECO:0007669"/>
    <property type="project" value="UniProtKB-UniRule"/>
</dbReference>
<keyword evidence="4 16" id="KW-0945">Host-virus interaction</keyword>
<evidence type="ECO:0000256" key="13">
    <source>
        <dbReference type="ARBA" id="ARBA00023200"/>
    </source>
</evidence>
<keyword evidence="9 16" id="KW-0805">Transcription regulation</keyword>
<sequence>MPTDRHHPTNIFLLCKEYEVEFDDLRLICIYCKAELTEGEVLAFAVKELFVVWKYDFPHGVCMKCLCREARVRELRLWEYSSYGSTVEEETGLPLAQIYIRCHACCKPLCYQEKEHMVESRMHFYKISGQWTGKCCNCRVTCTAIRRR</sequence>
<evidence type="ECO:0000256" key="1">
    <source>
        <dbReference type="ARBA" id="ARBA00006346"/>
    </source>
</evidence>
<keyword evidence="10 16" id="KW-0238">DNA-binding</keyword>
<evidence type="ECO:0000256" key="17">
    <source>
        <dbReference type="RuleBase" id="RU363123"/>
    </source>
</evidence>
<evidence type="ECO:0000256" key="10">
    <source>
        <dbReference type="ARBA" id="ARBA00023125"/>
    </source>
</evidence>
<dbReference type="GO" id="GO:0006355">
    <property type="term" value="P:regulation of DNA-templated transcription"/>
    <property type="evidence" value="ECO:0007669"/>
    <property type="project" value="UniProtKB-UniRule"/>
</dbReference>
<comment type="similarity">
    <text evidence="1 17">Belongs to the papillomaviridae E6 protein family.</text>
</comment>
<keyword evidence="2 16" id="KW-0244">Early protein</keyword>
<proteinExistence type="inferred from homology"/>
<dbReference type="Pfam" id="PF00518">
    <property type="entry name" value="E6"/>
    <property type="match status" value="1"/>
</dbReference>
<dbReference type="GO" id="GO:0039502">
    <property type="term" value="P:symbiont-mediated suppression of host type I interferon-mediated signaling pathway"/>
    <property type="evidence" value="ECO:0007669"/>
    <property type="project" value="UniProtKB-UniRule"/>
</dbReference>
<dbReference type="EMBL" id="GQ244463">
    <property type="protein sequence ID" value="ADD14045.1"/>
    <property type="molecule type" value="Genomic_DNA"/>
</dbReference>